<dbReference type="InterPro" id="IPR009057">
    <property type="entry name" value="Homeodomain-like_sf"/>
</dbReference>
<dbReference type="GeneID" id="76199510"/>
<proteinExistence type="predicted"/>
<comment type="caution">
    <text evidence="2">The sequence shown here is derived from an EMBL/GenBank/DDBJ whole genome shotgun (WGS) entry which is preliminary data.</text>
</comment>
<dbReference type="EMBL" id="JBHTAX010000001">
    <property type="protein sequence ID" value="MFC7189944.1"/>
    <property type="molecule type" value="Genomic_DNA"/>
</dbReference>
<accession>A0ABD5YKQ7</accession>
<evidence type="ECO:0000259" key="1">
    <source>
        <dbReference type="Pfam" id="PF13592"/>
    </source>
</evidence>
<dbReference type="Pfam" id="PF13592">
    <property type="entry name" value="HTH_33"/>
    <property type="match status" value="1"/>
</dbReference>
<keyword evidence="3" id="KW-1185">Reference proteome</keyword>
<protein>
    <submittedName>
        <fullName evidence="2">Winged helix-turn-helix domain-containing protein</fullName>
    </submittedName>
</protein>
<dbReference type="SUPFAM" id="SSF46689">
    <property type="entry name" value="Homeodomain-like"/>
    <property type="match status" value="1"/>
</dbReference>
<name>A0ABD5YKQ7_9EURY</name>
<sequence>MAHLERVTADDLRSVLAAVEGKQATQRVMVGLTYKEGISQAKLAEMYGVTEKTIYNWLCRLDRLADEPFEAVVYDDDRPGRPAKLSNDEREQFEQTLHHSPTAVGYDAPVWTAALAQEYIESTFGVDYCLRRVRALMSEAGLSYTTARQDHQNADGRGHDGFEEEFQKGWMI</sequence>
<evidence type="ECO:0000313" key="3">
    <source>
        <dbReference type="Proteomes" id="UP001596417"/>
    </source>
</evidence>
<evidence type="ECO:0000313" key="2">
    <source>
        <dbReference type="EMBL" id="MFC7189944.1"/>
    </source>
</evidence>
<dbReference type="AlphaFoldDB" id="A0ABD5YKQ7"/>
<dbReference type="InterPro" id="IPR025959">
    <property type="entry name" value="Winged_HTH_dom"/>
</dbReference>
<feature type="domain" description="Winged helix-turn helix" evidence="1">
    <location>
        <begin position="109"/>
        <end position="155"/>
    </location>
</feature>
<reference evidence="2 3" key="1">
    <citation type="journal article" date="2019" name="Int. J. Syst. Evol. Microbiol.">
        <title>The Global Catalogue of Microorganisms (GCM) 10K type strain sequencing project: providing services to taxonomists for standard genome sequencing and annotation.</title>
        <authorList>
            <consortium name="The Broad Institute Genomics Platform"/>
            <consortium name="The Broad Institute Genome Sequencing Center for Infectious Disease"/>
            <person name="Wu L."/>
            <person name="Ma J."/>
        </authorList>
    </citation>
    <scope>NUCLEOTIDE SEQUENCE [LARGE SCALE GENOMIC DNA]</scope>
    <source>
        <strain evidence="2 3">RDMS1</strain>
    </source>
</reference>
<dbReference type="RefSeq" id="WP_248906309.1">
    <property type="nucleotide sequence ID" value="NZ_CP109979.1"/>
</dbReference>
<dbReference type="Pfam" id="PF13384">
    <property type="entry name" value="HTH_23"/>
    <property type="match status" value="1"/>
</dbReference>
<dbReference type="Proteomes" id="UP001596417">
    <property type="component" value="Unassembled WGS sequence"/>
</dbReference>
<gene>
    <name evidence="2" type="ORF">ACFQL7_08795</name>
</gene>
<organism evidence="2 3">
    <name type="scientific">Halocatena marina</name>
    <dbReference type="NCBI Taxonomy" id="2934937"/>
    <lineage>
        <taxon>Archaea</taxon>
        <taxon>Methanobacteriati</taxon>
        <taxon>Methanobacteriota</taxon>
        <taxon>Stenosarchaea group</taxon>
        <taxon>Halobacteria</taxon>
        <taxon>Halobacteriales</taxon>
        <taxon>Natronomonadaceae</taxon>
        <taxon>Halocatena</taxon>
    </lineage>
</organism>